<evidence type="ECO:0000313" key="3">
    <source>
        <dbReference type="Proteomes" id="UP001487740"/>
    </source>
</evidence>
<dbReference type="InterPro" id="IPR029063">
    <property type="entry name" value="SAM-dependent_MTases_sf"/>
</dbReference>
<proteinExistence type="predicted"/>
<accession>A0AAW0US04</accession>
<dbReference type="EMBL" id="JARAKH010000007">
    <property type="protein sequence ID" value="KAK8402913.1"/>
    <property type="molecule type" value="Genomic_DNA"/>
</dbReference>
<keyword evidence="3" id="KW-1185">Reference proteome</keyword>
<dbReference type="GO" id="GO:0006888">
    <property type="term" value="P:endoplasmic reticulum to Golgi vesicle-mediated transport"/>
    <property type="evidence" value="ECO:0007669"/>
    <property type="project" value="TreeGrafter"/>
</dbReference>
<dbReference type="GO" id="GO:0005886">
    <property type="term" value="C:plasma membrane"/>
    <property type="evidence" value="ECO:0007669"/>
    <property type="project" value="TreeGrafter"/>
</dbReference>
<protein>
    <recommendedName>
        <fullName evidence="1">Methyltransferase FkbM domain-containing protein</fullName>
    </recommendedName>
</protein>
<dbReference type="PANTHER" id="PTHR34009">
    <property type="entry name" value="PROTEIN STAR"/>
    <property type="match status" value="1"/>
</dbReference>
<comment type="caution">
    <text evidence="2">The sequence shown here is derived from an EMBL/GenBank/DDBJ whole genome shotgun (WGS) entry which is preliminary data.</text>
</comment>
<feature type="domain" description="Methyltransferase FkbM" evidence="1">
    <location>
        <begin position="160"/>
        <end position="337"/>
    </location>
</feature>
<dbReference type="GO" id="GO:0005794">
    <property type="term" value="C:Golgi apparatus"/>
    <property type="evidence" value="ECO:0007669"/>
    <property type="project" value="TreeGrafter"/>
</dbReference>
<dbReference type="GO" id="GO:0016197">
    <property type="term" value="P:endosomal transport"/>
    <property type="evidence" value="ECO:0007669"/>
    <property type="project" value="TreeGrafter"/>
</dbReference>
<evidence type="ECO:0000259" key="1">
    <source>
        <dbReference type="Pfam" id="PF05050"/>
    </source>
</evidence>
<dbReference type="Pfam" id="PF05050">
    <property type="entry name" value="Methyltransf_21"/>
    <property type="match status" value="1"/>
</dbReference>
<organism evidence="2 3">
    <name type="scientific">Scylla paramamosain</name>
    <name type="common">Mud crab</name>
    <dbReference type="NCBI Taxonomy" id="85552"/>
    <lineage>
        <taxon>Eukaryota</taxon>
        <taxon>Metazoa</taxon>
        <taxon>Ecdysozoa</taxon>
        <taxon>Arthropoda</taxon>
        <taxon>Crustacea</taxon>
        <taxon>Multicrustacea</taxon>
        <taxon>Malacostraca</taxon>
        <taxon>Eumalacostraca</taxon>
        <taxon>Eucarida</taxon>
        <taxon>Decapoda</taxon>
        <taxon>Pleocyemata</taxon>
        <taxon>Brachyura</taxon>
        <taxon>Eubrachyura</taxon>
        <taxon>Portunoidea</taxon>
        <taxon>Portunidae</taxon>
        <taxon>Portuninae</taxon>
        <taxon>Scylla</taxon>
    </lineage>
</organism>
<name>A0AAW0US04_SCYPA</name>
<dbReference type="GO" id="GO:0005789">
    <property type="term" value="C:endoplasmic reticulum membrane"/>
    <property type="evidence" value="ECO:0007669"/>
    <property type="project" value="TreeGrafter"/>
</dbReference>
<dbReference type="InterPro" id="IPR053202">
    <property type="entry name" value="EGF_Rcpt_Signaling_Reg"/>
</dbReference>
<dbReference type="PANTHER" id="PTHR34009:SF2">
    <property type="entry name" value="PROTEIN STAR"/>
    <property type="match status" value="1"/>
</dbReference>
<dbReference type="GO" id="GO:0031902">
    <property type="term" value="C:late endosome membrane"/>
    <property type="evidence" value="ECO:0007669"/>
    <property type="project" value="TreeGrafter"/>
</dbReference>
<sequence>MTKRQLQQSITGTTTNHLRHFPPVHWTVLTREHFSTSLSPQSFTGRPPFTVFYTWAALLTVLQVHLWEDQRPAHSPAPAPPSTPPCKTCFRRLLRRPLIWRDKALLDHLRGRLETCSPTLSPWSALSPEHPPWAGVVSYNTTETFLRSVFASKRDGVFVEVGAQDGLWLSNTWWLEAVMGWRGLLIEADPHNYMKLRTAPRAATTFQGCVTPSLLTTQEVLVRRNNTGTTDQDVMRHQEGHTKLQKYATESDHYAGHTFTATCYPLISLLLAAKLRKIDLLTFDVAGGGFEMMQEFLESNKRLGNIFEVKAMLYQDNELPQFFTMDSIKEQLQDFGYGLLKVTMDHYFVYSGLNIKVVDA</sequence>
<dbReference type="InterPro" id="IPR006342">
    <property type="entry name" value="FkbM_mtfrase"/>
</dbReference>
<dbReference type="Gene3D" id="3.40.50.150">
    <property type="entry name" value="Vaccinia Virus protein VP39"/>
    <property type="match status" value="1"/>
</dbReference>
<evidence type="ECO:0000313" key="2">
    <source>
        <dbReference type="EMBL" id="KAK8402913.1"/>
    </source>
</evidence>
<dbReference type="AlphaFoldDB" id="A0AAW0US04"/>
<dbReference type="Proteomes" id="UP001487740">
    <property type="component" value="Unassembled WGS sequence"/>
</dbReference>
<gene>
    <name evidence="2" type="ORF">O3P69_000886</name>
</gene>
<reference evidence="2 3" key="1">
    <citation type="submission" date="2023-03" db="EMBL/GenBank/DDBJ databases">
        <title>High-quality genome of Scylla paramamosain provides insights in environmental adaptation.</title>
        <authorList>
            <person name="Zhang L."/>
        </authorList>
    </citation>
    <scope>NUCLEOTIDE SEQUENCE [LARGE SCALE GENOMIC DNA]</scope>
    <source>
        <strain evidence="2">LZ_2023a</strain>
        <tissue evidence="2">Muscle</tissue>
    </source>
</reference>